<protein>
    <submittedName>
        <fullName evidence="2">Uncharacterized protein</fullName>
    </submittedName>
</protein>
<organism evidence="2 3">
    <name type="scientific">Setaria viridis</name>
    <name type="common">Green bristlegrass</name>
    <name type="synonym">Setaria italica subsp. viridis</name>
    <dbReference type="NCBI Taxonomy" id="4556"/>
    <lineage>
        <taxon>Eukaryota</taxon>
        <taxon>Viridiplantae</taxon>
        <taxon>Streptophyta</taxon>
        <taxon>Embryophyta</taxon>
        <taxon>Tracheophyta</taxon>
        <taxon>Spermatophyta</taxon>
        <taxon>Magnoliopsida</taxon>
        <taxon>Liliopsida</taxon>
        <taxon>Poales</taxon>
        <taxon>Poaceae</taxon>
        <taxon>PACMAD clade</taxon>
        <taxon>Panicoideae</taxon>
        <taxon>Panicodae</taxon>
        <taxon>Paniceae</taxon>
        <taxon>Cenchrinae</taxon>
        <taxon>Setaria</taxon>
    </lineage>
</organism>
<evidence type="ECO:0000313" key="3">
    <source>
        <dbReference type="Proteomes" id="UP000298652"/>
    </source>
</evidence>
<dbReference type="EMBL" id="CM016552">
    <property type="protein sequence ID" value="TKW39567.1"/>
    <property type="molecule type" value="Genomic_DNA"/>
</dbReference>
<reference evidence="2" key="1">
    <citation type="submission" date="2019-03" db="EMBL/GenBank/DDBJ databases">
        <title>WGS assembly of Setaria viridis.</title>
        <authorList>
            <person name="Huang P."/>
            <person name="Jenkins J."/>
            <person name="Grimwood J."/>
            <person name="Barry K."/>
            <person name="Healey A."/>
            <person name="Mamidi S."/>
            <person name="Sreedasyam A."/>
            <person name="Shu S."/>
            <person name="Feldman M."/>
            <person name="Wu J."/>
            <person name="Yu Y."/>
            <person name="Chen C."/>
            <person name="Johnson J."/>
            <person name="Rokhsar D."/>
            <person name="Baxter I."/>
            <person name="Schmutz J."/>
            <person name="Brutnell T."/>
            <person name="Kellogg E."/>
        </authorList>
    </citation>
    <scope>NUCLEOTIDE SEQUENCE [LARGE SCALE GENOMIC DNA]</scope>
</reference>
<dbReference type="Proteomes" id="UP000298652">
    <property type="component" value="Chromosome 1"/>
</dbReference>
<sequence length="285" mass="27604">MFVDCFCSATPRGLVPQLARKKALRVLFAPAGRTAAPPAASGGVPGEVAGSTAEVAPAAATGGVVPPPGTGEGADPAPPSASSADPAVQSIAPWGPQAGEDTYPGGCDRGGGGDGDRDFHPGSHGGGGTGGGGGGACSRGPDEGGDACPGGRDGGQGGHGDTHSGARVGGGGAGGWARGGLDGGRGACAGTVGGGDELVVTRVLGTYRWAREIALEALHTGVRQAFGVFGSHYSGINFAGMSGGYAAGYSEAELDEIDASVFNPTEALVKLLEDEAIPPEDPRTS</sequence>
<evidence type="ECO:0000256" key="1">
    <source>
        <dbReference type="SAM" id="MobiDB-lite"/>
    </source>
</evidence>
<proteinExistence type="predicted"/>
<feature type="region of interest" description="Disordered" evidence="1">
    <location>
        <begin position="59"/>
        <end position="171"/>
    </location>
</feature>
<feature type="compositionally biased region" description="Gly residues" evidence="1">
    <location>
        <begin position="123"/>
        <end position="137"/>
    </location>
</feature>
<name>A0A4U6WM70_SETVI</name>
<dbReference type="AlphaFoldDB" id="A0A4U6WM70"/>
<evidence type="ECO:0000313" key="2">
    <source>
        <dbReference type="EMBL" id="TKW39567.1"/>
    </source>
</evidence>
<keyword evidence="3" id="KW-1185">Reference proteome</keyword>
<gene>
    <name evidence="2" type="ORF">SEVIR_1G187300v2</name>
</gene>
<feature type="compositionally biased region" description="Gly residues" evidence="1">
    <location>
        <begin position="147"/>
        <end position="159"/>
    </location>
</feature>
<accession>A0A4U6WM70</accession>
<dbReference type="Gramene" id="TKW39567">
    <property type="protein sequence ID" value="TKW39567"/>
    <property type="gene ID" value="SEVIR_1G187300v2"/>
</dbReference>